<dbReference type="GO" id="GO:0004497">
    <property type="term" value="F:monooxygenase activity"/>
    <property type="evidence" value="ECO:0007669"/>
    <property type="project" value="UniProtKB-KW"/>
</dbReference>
<dbReference type="PANTHER" id="PTHR30137:SF8">
    <property type="entry name" value="BLR5498 PROTEIN"/>
    <property type="match status" value="1"/>
</dbReference>
<dbReference type="OrthoDB" id="9780518at2"/>
<reference evidence="5" key="1">
    <citation type="submission" date="2017-02" db="EMBL/GenBank/DDBJ databases">
        <authorList>
            <person name="Varghese N."/>
            <person name="Submissions S."/>
        </authorList>
    </citation>
    <scope>NUCLEOTIDE SEQUENCE [LARGE SCALE GENOMIC DNA]</scope>
    <source>
        <strain evidence="5">ATCC 27094</strain>
    </source>
</reference>
<keyword evidence="1" id="KW-0560">Oxidoreductase</keyword>
<evidence type="ECO:0000313" key="4">
    <source>
        <dbReference type="EMBL" id="SKA41536.1"/>
    </source>
</evidence>
<dbReference type="InterPro" id="IPR050766">
    <property type="entry name" value="Bact_Lucif_Oxidored"/>
</dbReference>
<dbReference type="Proteomes" id="UP000190092">
    <property type="component" value="Unassembled WGS sequence"/>
</dbReference>
<dbReference type="EMBL" id="FUWJ01000022">
    <property type="protein sequence ID" value="SKA41536.1"/>
    <property type="molecule type" value="Genomic_DNA"/>
</dbReference>
<dbReference type="GO" id="GO:0016705">
    <property type="term" value="F:oxidoreductase activity, acting on paired donors, with incorporation or reduction of molecular oxygen"/>
    <property type="evidence" value="ECO:0007669"/>
    <property type="project" value="InterPro"/>
</dbReference>
<dbReference type="STRING" id="225324.SAMN02745126_06504"/>
<dbReference type="GO" id="GO:0005829">
    <property type="term" value="C:cytosol"/>
    <property type="evidence" value="ECO:0007669"/>
    <property type="project" value="TreeGrafter"/>
</dbReference>
<feature type="domain" description="Luciferase-like" evidence="3">
    <location>
        <begin position="19"/>
        <end position="317"/>
    </location>
</feature>
<accession>A0A1T4TM37</accession>
<sequence>MKVGIAMNMLHEHGRPDVAVVQEHFALGDLVEPLGFDSLWALEHHFTGYAMSPAPAQLLAYYAGRTKRIQLGTAVIVLPWHDPIRVAEQIALLDIMCGGRCLFGFGRGAASTEYDGFRIPMGEARPRFAEAAQIVVKALANETFEHEGEFFRIPRMSIRPRPISNPERRFYASSVSPESAELIAKLGFGMLMIMQNEWSKCREDIDKFQAMSQAAGFEPKPPIILTNISCAESRAEAEERAFRYLGRKWQSIDDHYHFSDGHLASVKGYEAYGKTARTYAKLKDPANLKKATDFYVSIQIVGTPDDCLQQLGELQKVTGLEHLVAEFSFGNLPHHEAEKNVRLFADRALPILQRDPAYAGPRQTAAAAAKRARHGDIFAPA</sequence>
<dbReference type="SUPFAM" id="SSF51679">
    <property type="entry name" value="Bacterial luciferase-like"/>
    <property type="match status" value="1"/>
</dbReference>
<dbReference type="InterPro" id="IPR036661">
    <property type="entry name" value="Luciferase-like_sf"/>
</dbReference>
<keyword evidence="5" id="KW-1185">Reference proteome</keyword>
<evidence type="ECO:0000256" key="1">
    <source>
        <dbReference type="ARBA" id="ARBA00023002"/>
    </source>
</evidence>
<keyword evidence="2 4" id="KW-0503">Monooxygenase</keyword>
<proteinExistence type="predicted"/>
<dbReference type="RefSeq" id="WP_085938234.1">
    <property type="nucleotide sequence ID" value="NZ_FUWJ01000022.1"/>
</dbReference>
<dbReference type="InterPro" id="IPR011251">
    <property type="entry name" value="Luciferase-like_dom"/>
</dbReference>
<dbReference type="Gene3D" id="3.20.20.30">
    <property type="entry name" value="Luciferase-like domain"/>
    <property type="match status" value="1"/>
</dbReference>
<name>A0A1T4TM37_9HYPH</name>
<evidence type="ECO:0000259" key="3">
    <source>
        <dbReference type="Pfam" id="PF00296"/>
    </source>
</evidence>
<evidence type="ECO:0000313" key="5">
    <source>
        <dbReference type="Proteomes" id="UP000190092"/>
    </source>
</evidence>
<dbReference type="AlphaFoldDB" id="A0A1T4TM37"/>
<dbReference type="PANTHER" id="PTHR30137">
    <property type="entry name" value="LUCIFERASE-LIKE MONOOXYGENASE"/>
    <property type="match status" value="1"/>
</dbReference>
<evidence type="ECO:0000256" key="2">
    <source>
        <dbReference type="ARBA" id="ARBA00023033"/>
    </source>
</evidence>
<gene>
    <name evidence="4" type="ORF">SAMN02745126_06504</name>
</gene>
<protein>
    <submittedName>
        <fullName evidence="4">Flavin-dependent oxidoreductase, luciferase family (Includes alkanesulfonate monooxygenase SsuD and methylene tetrahydromethanopterin reductase)</fullName>
    </submittedName>
</protein>
<dbReference type="Pfam" id="PF00296">
    <property type="entry name" value="Bac_luciferase"/>
    <property type="match status" value="1"/>
</dbReference>
<organism evidence="4 5">
    <name type="scientific">Enhydrobacter aerosaccus</name>
    <dbReference type="NCBI Taxonomy" id="225324"/>
    <lineage>
        <taxon>Bacteria</taxon>
        <taxon>Pseudomonadati</taxon>
        <taxon>Pseudomonadota</taxon>
        <taxon>Alphaproteobacteria</taxon>
        <taxon>Hyphomicrobiales</taxon>
        <taxon>Enhydrobacter</taxon>
    </lineage>
</organism>